<feature type="domain" description="FBD" evidence="1">
    <location>
        <begin position="439"/>
        <end position="510"/>
    </location>
</feature>
<organism evidence="2 3">
    <name type="scientific">Stephania japonica</name>
    <dbReference type="NCBI Taxonomy" id="461633"/>
    <lineage>
        <taxon>Eukaryota</taxon>
        <taxon>Viridiplantae</taxon>
        <taxon>Streptophyta</taxon>
        <taxon>Embryophyta</taxon>
        <taxon>Tracheophyta</taxon>
        <taxon>Spermatophyta</taxon>
        <taxon>Magnoliopsida</taxon>
        <taxon>Ranunculales</taxon>
        <taxon>Menispermaceae</taxon>
        <taxon>Menispermoideae</taxon>
        <taxon>Cissampelideae</taxon>
        <taxon>Stephania</taxon>
    </lineage>
</organism>
<dbReference type="SUPFAM" id="SSF81383">
    <property type="entry name" value="F-box domain"/>
    <property type="match status" value="1"/>
</dbReference>
<name>A0AAP0IIQ9_9MAGN</name>
<dbReference type="Pfam" id="PF08387">
    <property type="entry name" value="FBD"/>
    <property type="match status" value="1"/>
</dbReference>
<dbReference type="InterPro" id="IPR032675">
    <property type="entry name" value="LRR_dom_sf"/>
</dbReference>
<dbReference type="EMBL" id="JBBNAE010000006">
    <property type="protein sequence ID" value="KAK9116279.1"/>
    <property type="molecule type" value="Genomic_DNA"/>
</dbReference>
<dbReference type="InterPro" id="IPR036047">
    <property type="entry name" value="F-box-like_dom_sf"/>
</dbReference>
<dbReference type="PANTHER" id="PTHR31639">
    <property type="entry name" value="F-BOX PROTEIN-LIKE"/>
    <property type="match status" value="1"/>
</dbReference>
<dbReference type="SMART" id="SM00579">
    <property type="entry name" value="FBD"/>
    <property type="match status" value="1"/>
</dbReference>
<gene>
    <name evidence="2" type="ORF">Sjap_015226</name>
</gene>
<dbReference type="Proteomes" id="UP001417504">
    <property type="component" value="Unassembled WGS sequence"/>
</dbReference>
<sequence length="533" mass="60589">MLAAAMIGGETAAGAALPSDIVTWETIGDLSMFVMLLTVLFVTVGADLPERLKGKEPCLGDFLYCEEFFIVKSGEEKEKIFNDPVYCLEMESSVDSGDVFSNLPLNIIECILVLLPIRDAVRTSILSSKWRYRWTTIPQLVFDEMQFPASSPLTIIRRKAINFIDRVLLLHNGPILKFKLSIGCLQSCSDIDQWILYLSRKDIKEFTLRLDDSEWYKVPSCLFSFQQLTHLELLRCELQPPPSFKGFSNLKYLTLQQSFSENDIIEDLISSCPLLEHFTLSYWDASSIQISAPNLKYLRLEGEFKDIYLKNTPLLTTLSIGLYMTDDIAEHLEETTSCNLMGILSCLPHLERLVAETYFVKYLSVGMLPWNRLSGTYNHLKHLELFQVGFEDVDEISVALYLIVSSPSLEELQISGSSDIEIADESFDLNFWEMQHSLDCSSPKLRTVKMVEISGVQNELEFIKFVLAKSPALKNMSIKPSAYVKEGGWEMLVELLHFPRASPQARVLYMQDQRTIGTGRFKVIQASDFVLDD</sequence>
<keyword evidence="3" id="KW-1185">Reference proteome</keyword>
<dbReference type="Gene3D" id="3.80.10.10">
    <property type="entry name" value="Ribonuclease Inhibitor"/>
    <property type="match status" value="1"/>
</dbReference>
<comment type="caution">
    <text evidence="2">The sequence shown here is derived from an EMBL/GenBank/DDBJ whole genome shotgun (WGS) entry which is preliminary data.</text>
</comment>
<evidence type="ECO:0000313" key="2">
    <source>
        <dbReference type="EMBL" id="KAK9116279.1"/>
    </source>
</evidence>
<dbReference type="PANTHER" id="PTHR31639:SF237">
    <property type="entry name" value="F-BOX DOMAIN-CONTAINING PROTEIN"/>
    <property type="match status" value="1"/>
</dbReference>
<reference evidence="2 3" key="1">
    <citation type="submission" date="2024-01" db="EMBL/GenBank/DDBJ databases">
        <title>Genome assemblies of Stephania.</title>
        <authorList>
            <person name="Yang L."/>
        </authorList>
    </citation>
    <scope>NUCLEOTIDE SEQUENCE [LARGE SCALE GENOMIC DNA]</scope>
    <source>
        <strain evidence="2">QJT</strain>
        <tissue evidence="2">Leaf</tissue>
    </source>
</reference>
<dbReference type="Pfam" id="PF00646">
    <property type="entry name" value="F-box"/>
    <property type="match status" value="1"/>
</dbReference>
<protein>
    <recommendedName>
        <fullName evidence="1">FBD domain-containing protein</fullName>
    </recommendedName>
</protein>
<dbReference type="InterPro" id="IPR055411">
    <property type="entry name" value="LRR_FXL15/At3g58940/PEG3-like"/>
</dbReference>
<dbReference type="SUPFAM" id="SSF52047">
    <property type="entry name" value="RNI-like"/>
    <property type="match status" value="1"/>
</dbReference>
<dbReference type="AlphaFoldDB" id="A0AAP0IIQ9"/>
<accession>A0AAP0IIQ9</accession>
<evidence type="ECO:0000259" key="1">
    <source>
        <dbReference type="SMART" id="SM00579"/>
    </source>
</evidence>
<evidence type="ECO:0000313" key="3">
    <source>
        <dbReference type="Proteomes" id="UP001417504"/>
    </source>
</evidence>
<proteinExistence type="predicted"/>
<dbReference type="InterPro" id="IPR001810">
    <property type="entry name" value="F-box_dom"/>
</dbReference>
<dbReference type="Pfam" id="PF24758">
    <property type="entry name" value="LRR_At5g56370"/>
    <property type="match status" value="1"/>
</dbReference>
<dbReference type="InterPro" id="IPR006566">
    <property type="entry name" value="FBD"/>
</dbReference>